<dbReference type="InterPro" id="IPR013815">
    <property type="entry name" value="ATP_grasp_subdomain_1"/>
</dbReference>
<dbReference type="PANTHER" id="PTHR43615:SF1">
    <property type="entry name" value="PPDK_N DOMAIN-CONTAINING PROTEIN"/>
    <property type="match status" value="1"/>
</dbReference>
<keyword evidence="4" id="KW-1185">Reference proteome</keyword>
<dbReference type="Pfam" id="PF00391">
    <property type="entry name" value="PEP-utilizers"/>
    <property type="match status" value="1"/>
</dbReference>
<dbReference type="Gene3D" id="3.50.30.10">
    <property type="entry name" value="Phosphohistidine domain"/>
    <property type="match status" value="1"/>
</dbReference>
<dbReference type="InterPro" id="IPR002192">
    <property type="entry name" value="PPDK_AMP/ATP-bd"/>
</dbReference>
<feature type="domain" description="PEP-utilising enzyme mobile" evidence="2">
    <location>
        <begin position="1238"/>
        <end position="1308"/>
    </location>
</feature>
<dbReference type="Pfam" id="PF01326">
    <property type="entry name" value="PPDK_N"/>
    <property type="match status" value="1"/>
</dbReference>
<feature type="domain" description="Pyruvate phosphate dikinase AMP/ATP-binding" evidence="3">
    <location>
        <begin position="438"/>
        <end position="753"/>
    </location>
</feature>
<dbReference type="InterPro" id="IPR051549">
    <property type="entry name" value="PEP_Utilizing_Enz"/>
</dbReference>
<organism evidence="4 5">
    <name type="scientific">Limulus polyphemus</name>
    <name type="common">Atlantic horseshoe crab</name>
    <dbReference type="NCBI Taxonomy" id="6850"/>
    <lineage>
        <taxon>Eukaryota</taxon>
        <taxon>Metazoa</taxon>
        <taxon>Ecdysozoa</taxon>
        <taxon>Arthropoda</taxon>
        <taxon>Chelicerata</taxon>
        <taxon>Merostomata</taxon>
        <taxon>Xiphosura</taxon>
        <taxon>Limulidae</taxon>
        <taxon>Limulus</taxon>
    </lineage>
</organism>
<evidence type="ECO:0000259" key="3">
    <source>
        <dbReference type="Pfam" id="PF01326"/>
    </source>
</evidence>
<proteinExistence type="inferred from homology"/>
<dbReference type="Proteomes" id="UP000694941">
    <property type="component" value="Unplaced"/>
</dbReference>
<dbReference type="Gene3D" id="3.30.1490.20">
    <property type="entry name" value="ATP-grasp fold, A domain"/>
    <property type="match status" value="1"/>
</dbReference>
<protein>
    <submittedName>
        <fullName evidence="5">Uncharacterized protein LOC106472148</fullName>
    </submittedName>
</protein>
<dbReference type="Gene3D" id="3.30.470.20">
    <property type="entry name" value="ATP-grasp fold, B domain"/>
    <property type="match status" value="1"/>
</dbReference>
<evidence type="ECO:0000259" key="2">
    <source>
        <dbReference type="Pfam" id="PF00391"/>
    </source>
</evidence>
<sequence>MGAVLAVPVGYLFYHLLMTEDLQPLHGIYNLPTRYFQFKKIVTLLYLKIRKWTYRRRFDLYDMNDLQDLVKTGCLPPVEEIILEEPQPPTHVAKNLDEIFFYGVKSTGECLIIKMSRLKNEIAEVTLFLRTADGKQYSYPDGPMRYVSTGNSSGFSGGGIKITCISAMRKWRISFNGILRETSDVLENTRVVHVKFTFIWKAMSDVQDMTSDIDPGHVAEALAKEPWAGYFPNISKLENALNFYEQAGQLLGTIIVGEQEDELTLWGTRRRSLGQAVQLHRSVDFFGFTTNGNLFHVGAISLPGIVSNLVYGHYIHSNGMMFPLTSCDFQLPLIAENKQIPRSEKFTFVAAKKMFECIVDFRDHLCDFISENNEQYFKHSSISLNGIKGSGISVFLYKNNKPKIIPIPNSLNIFSMQETPTSRPLVIDLEHPHCQITELTGGKGSSLGKLIAISHFTNSFLVPKGIVVTTAAYHEFIRKGHFCEMLTVLEEVAWCRAKGDLKEICQQVMMDIGKTRLPKELSEALQNKMKSTFGEKLSSLTFAVRSSASDEDSEDMSAAGQNETYLGVQGLDQIIHAVSKCWASQFSYVAIEYKRRNGQLLNSSMAVVIQEMVPAEVAGVMFTCDPVTSNPALITITANYGLGETVVSAAAEPDTIILGRDCNNKLTHISTSTGKKNVCSFIDSSGQVKEKALIDGTSQACLSESAALTLGLVGILVEEHFGNFRDIEWAMLKDKVYLLQARPVTTVDTETEFEIVHEMDIPLYSEEEFLSKANVGEVMPGAMSPLGISTNFSSIETSFKKLFVIPPELCYPYCTKSFACKFNHIFFNLLNNPMFGAESNLTTCIELSVFARPLNMKELKVRNKDRHSIKNISLMTKFKILFSTLKNLVLAKHVIKDVQERYSSYHIPLNCNESKVMYKIIGQHLQSGTHEPFNSHMTCTSSSQLWNALLLNLLFSAEKEWNEKVFSDFAYLLSTCTNVESADVPAALEKLTLEIQKEIESEDFKNMTPETAVRWLTISQSAAGKAFREFLYKHGHRCWKEFDVNTITWGSDPTTVVKTLQNLIGTVNSDTVVKEEVSVEEAIRNLQVSFSCWQKWLLWLFLPRVRAAVRLREASKSVLIKVYDVIRRAYCHLGTLLVNEGRLPNARLLFFLTFEEINELIQTRSARLIAKAVRRQRIHPYLDSLCFSEVTRGTIKPINKTDKMLSSHSCMIGTPVSRGVTRGTARVVTSIDQAVEIQAGDILVTNSTDIGWSPYFPLLSGIVTELGGLVSHGAVVARECGLPCVVGLHGATSFFKSGELVELDGNEGSFKKI</sequence>
<dbReference type="SUPFAM" id="SSF56059">
    <property type="entry name" value="Glutathione synthetase ATP-binding domain-like"/>
    <property type="match status" value="1"/>
</dbReference>
<evidence type="ECO:0000313" key="5">
    <source>
        <dbReference type="RefSeq" id="XP_013788232.1"/>
    </source>
</evidence>
<dbReference type="InterPro" id="IPR008279">
    <property type="entry name" value="PEP-util_enz_mobile_dom"/>
</dbReference>
<comment type="similarity">
    <text evidence="1">Belongs to the PEP-utilizing enzyme family.</text>
</comment>
<accession>A0ABM1BT97</accession>
<dbReference type="InterPro" id="IPR036637">
    <property type="entry name" value="Phosphohistidine_dom_sf"/>
</dbReference>
<dbReference type="GeneID" id="106472148"/>
<dbReference type="PANTHER" id="PTHR43615">
    <property type="entry name" value="PHOSPHOENOLPYRUVATE SYNTHASE-RELATED"/>
    <property type="match status" value="1"/>
</dbReference>
<gene>
    <name evidence="5" type="primary">LOC106472148</name>
</gene>
<name>A0ABM1BT97_LIMPO</name>
<dbReference type="SUPFAM" id="SSF52009">
    <property type="entry name" value="Phosphohistidine domain"/>
    <property type="match status" value="1"/>
</dbReference>
<reference evidence="5" key="1">
    <citation type="submission" date="2025-08" db="UniProtKB">
        <authorList>
            <consortium name="RefSeq"/>
        </authorList>
    </citation>
    <scope>IDENTIFICATION</scope>
    <source>
        <tissue evidence="5">Muscle</tissue>
    </source>
</reference>
<evidence type="ECO:0000313" key="4">
    <source>
        <dbReference type="Proteomes" id="UP000694941"/>
    </source>
</evidence>
<evidence type="ECO:0000256" key="1">
    <source>
        <dbReference type="ARBA" id="ARBA00007837"/>
    </source>
</evidence>
<dbReference type="RefSeq" id="XP_013788232.1">
    <property type="nucleotide sequence ID" value="XM_013932778.2"/>
</dbReference>